<evidence type="ECO:0000256" key="6">
    <source>
        <dbReference type="ARBA" id="ARBA00023211"/>
    </source>
</evidence>
<comment type="similarity">
    <text evidence="2">Belongs to the peptidase M20 family.</text>
</comment>
<dbReference type="InterPro" id="IPR002933">
    <property type="entry name" value="Peptidase_M20"/>
</dbReference>
<evidence type="ECO:0000256" key="1">
    <source>
        <dbReference type="ARBA" id="ARBA00001936"/>
    </source>
</evidence>
<keyword evidence="7" id="KW-0862">Zinc</keyword>
<evidence type="ECO:0000313" key="11">
    <source>
        <dbReference type="Proteomes" id="UP000600449"/>
    </source>
</evidence>
<evidence type="ECO:0000256" key="8">
    <source>
        <dbReference type="PIRSR" id="PIRSR001235-2"/>
    </source>
</evidence>
<feature type="domain" description="Peptidase M20 dimerisation" evidence="9">
    <location>
        <begin position="212"/>
        <end position="311"/>
    </location>
</feature>
<dbReference type="AlphaFoldDB" id="A0A917V5X4"/>
<evidence type="ECO:0000256" key="2">
    <source>
        <dbReference type="ARBA" id="ARBA00006153"/>
    </source>
</evidence>
<feature type="binding site" evidence="7">
    <location>
        <position position="96"/>
    </location>
    <ligand>
        <name>Zn(2+)</name>
        <dbReference type="ChEBI" id="CHEBI:29105"/>
        <label>1</label>
    </ligand>
</feature>
<evidence type="ECO:0000256" key="7">
    <source>
        <dbReference type="PIRSR" id="PIRSR001235-1"/>
    </source>
</evidence>
<dbReference type="InterPro" id="IPR036264">
    <property type="entry name" value="Bact_exopeptidase_dim_dom"/>
</dbReference>
<dbReference type="SUPFAM" id="SSF53187">
    <property type="entry name" value="Zn-dependent exopeptidases"/>
    <property type="match status" value="1"/>
</dbReference>
<accession>A0A917V5X4</accession>
<dbReference type="Gene3D" id="3.40.630.10">
    <property type="entry name" value="Zn peptidases"/>
    <property type="match status" value="1"/>
</dbReference>
<evidence type="ECO:0000259" key="9">
    <source>
        <dbReference type="Pfam" id="PF07687"/>
    </source>
</evidence>
<dbReference type="PIRSF" id="PIRSF001235">
    <property type="entry name" value="Amidase_carbamoylase"/>
    <property type="match status" value="1"/>
</dbReference>
<protein>
    <submittedName>
        <fullName evidence="10">Zn-dependent hydrolase</fullName>
    </submittedName>
</protein>
<feature type="binding site" evidence="8">
    <location>
        <position position="290"/>
    </location>
    <ligand>
        <name>allantoate</name>
        <dbReference type="ChEBI" id="CHEBI:17536"/>
    </ligand>
</feature>
<comment type="subunit">
    <text evidence="3">Homodimer.</text>
</comment>
<dbReference type="GO" id="GO:0046872">
    <property type="term" value="F:metal ion binding"/>
    <property type="evidence" value="ECO:0007669"/>
    <property type="project" value="UniProtKB-KW"/>
</dbReference>
<sequence length="415" mass="42534">MAAAAPGDEIGARAMAMIADLARHTDEPGRLTRLYLSPAHRACADATAALMRDAGLAVSEDALGTIVGRREGPTPDAPTLMIGSHIDSVVNAGIYDGPLGVVCGILAADLLRNESLPFALEILAFGDEENVRFPTSLASSSALAGHFKPEWLEGRDAGGTSLREALLAFGGDPEGIAAIARDPARTLGYLEVHIEQGPVLEARDLAVGVVTAINGATRARCTVEGMAGHAGTVPMGMRQDALAATAEMIALVERAGTAARDAVATVGVCEVEPGALNVIPARTRFTLDIRAPDDAVRAALVEEIVSGCRAIAERRGVTFAEERFMDQAATAMDERLAAALETGAARAGEATIRLPSGAGHDAVATARLCPSAMLFVRCAGGISHNPAESIDAADAGAAVRTLVEAVRVLGQGAGG</sequence>
<feature type="binding site" evidence="7">
    <location>
        <position position="193"/>
    </location>
    <ligand>
        <name>Zn(2+)</name>
        <dbReference type="ChEBI" id="CHEBI:29105"/>
        <label>1</label>
    </ligand>
</feature>
<dbReference type="CDD" id="cd03884">
    <property type="entry name" value="M20_bAS"/>
    <property type="match status" value="1"/>
</dbReference>
<gene>
    <name evidence="10" type="ORF">GCM10011322_30640</name>
</gene>
<keyword evidence="4 7" id="KW-0479">Metal-binding</keyword>
<keyword evidence="6" id="KW-0464">Manganese</keyword>
<dbReference type="NCBIfam" id="TIGR01879">
    <property type="entry name" value="hydantase"/>
    <property type="match status" value="1"/>
</dbReference>
<dbReference type="RefSeq" id="WP_188914122.1">
    <property type="nucleotide sequence ID" value="NZ_BMMF01000009.1"/>
</dbReference>
<comment type="caution">
    <text evidence="10">The sequence shown here is derived from an EMBL/GenBank/DDBJ whole genome shotgun (WGS) entry which is preliminary data.</text>
</comment>
<feature type="binding site" evidence="7">
    <location>
        <position position="96"/>
    </location>
    <ligand>
        <name>Zn(2+)</name>
        <dbReference type="ChEBI" id="CHEBI:29105"/>
        <label>2</label>
    </ligand>
</feature>
<organism evidence="10 11">
    <name type="scientific">Salinarimonas ramus</name>
    <dbReference type="NCBI Taxonomy" id="690164"/>
    <lineage>
        <taxon>Bacteria</taxon>
        <taxon>Pseudomonadati</taxon>
        <taxon>Pseudomonadota</taxon>
        <taxon>Alphaproteobacteria</taxon>
        <taxon>Hyphomicrobiales</taxon>
        <taxon>Salinarimonadaceae</taxon>
        <taxon>Salinarimonas</taxon>
    </lineage>
</organism>
<evidence type="ECO:0000256" key="3">
    <source>
        <dbReference type="ARBA" id="ARBA00011738"/>
    </source>
</evidence>
<dbReference type="EMBL" id="BMMF01000009">
    <property type="protein sequence ID" value="GGK41372.1"/>
    <property type="molecule type" value="Genomic_DNA"/>
</dbReference>
<evidence type="ECO:0000256" key="4">
    <source>
        <dbReference type="ARBA" id="ARBA00022723"/>
    </source>
</evidence>
<feature type="binding site" evidence="7">
    <location>
        <position position="85"/>
    </location>
    <ligand>
        <name>Zn(2+)</name>
        <dbReference type="ChEBI" id="CHEBI:29105"/>
        <label>1</label>
    </ligand>
</feature>
<dbReference type="Proteomes" id="UP000600449">
    <property type="component" value="Unassembled WGS sequence"/>
</dbReference>
<proteinExistence type="inferred from homology"/>
<dbReference type="PANTHER" id="PTHR32494:SF19">
    <property type="entry name" value="ALLANTOATE DEIMINASE-RELATED"/>
    <property type="match status" value="1"/>
</dbReference>
<reference evidence="10 11" key="1">
    <citation type="journal article" date="2014" name="Int. J. Syst. Evol. Microbiol.">
        <title>Complete genome sequence of Corynebacterium casei LMG S-19264T (=DSM 44701T), isolated from a smear-ripened cheese.</title>
        <authorList>
            <consortium name="US DOE Joint Genome Institute (JGI-PGF)"/>
            <person name="Walter F."/>
            <person name="Albersmeier A."/>
            <person name="Kalinowski J."/>
            <person name="Ruckert C."/>
        </authorList>
    </citation>
    <scope>NUCLEOTIDE SEQUENCE [LARGE SCALE GENOMIC DNA]</scope>
    <source>
        <strain evidence="10 11">CGMCC 1.9161</strain>
    </source>
</reference>
<evidence type="ECO:0000313" key="10">
    <source>
        <dbReference type="EMBL" id="GGK41372.1"/>
    </source>
</evidence>
<feature type="binding site" evidence="8">
    <location>
        <position position="218"/>
    </location>
    <ligand>
        <name>allantoate</name>
        <dbReference type="ChEBI" id="CHEBI:17536"/>
    </ligand>
</feature>
<comment type="cofactor">
    <cofactor evidence="7">
        <name>Zn(2+)</name>
        <dbReference type="ChEBI" id="CHEBI:29105"/>
    </cofactor>
    <text evidence="7">Binds 2 Zn(2+) ions per subunit.</text>
</comment>
<keyword evidence="5 10" id="KW-0378">Hydrolase</keyword>
<dbReference type="NCBIfam" id="NF006775">
    <property type="entry name" value="PRK09290.2-5"/>
    <property type="match status" value="1"/>
</dbReference>
<dbReference type="SUPFAM" id="SSF55031">
    <property type="entry name" value="Bacterial exopeptidase dimerisation domain"/>
    <property type="match status" value="1"/>
</dbReference>
<dbReference type="PANTHER" id="PTHR32494">
    <property type="entry name" value="ALLANTOATE DEIMINASE-RELATED"/>
    <property type="match status" value="1"/>
</dbReference>
<dbReference type="Pfam" id="PF07687">
    <property type="entry name" value="M20_dimer"/>
    <property type="match status" value="1"/>
</dbReference>
<dbReference type="Pfam" id="PF01546">
    <property type="entry name" value="Peptidase_M20"/>
    <property type="match status" value="1"/>
</dbReference>
<dbReference type="InterPro" id="IPR010158">
    <property type="entry name" value="Amidase_Cbmase"/>
</dbReference>
<comment type="cofactor">
    <cofactor evidence="1">
        <name>Mn(2+)</name>
        <dbReference type="ChEBI" id="CHEBI:29035"/>
    </cofactor>
</comment>
<name>A0A917V5X4_9HYPH</name>
<dbReference type="Gene3D" id="3.30.70.360">
    <property type="match status" value="1"/>
</dbReference>
<keyword evidence="11" id="KW-1185">Reference proteome</keyword>
<dbReference type="GO" id="GO:0016813">
    <property type="term" value="F:hydrolase activity, acting on carbon-nitrogen (but not peptide) bonds, in linear amidines"/>
    <property type="evidence" value="ECO:0007669"/>
    <property type="project" value="InterPro"/>
</dbReference>
<evidence type="ECO:0000256" key="5">
    <source>
        <dbReference type="ARBA" id="ARBA00022801"/>
    </source>
</evidence>
<dbReference type="InterPro" id="IPR011650">
    <property type="entry name" value="Peptidase_M20_dimer"/>
</dbReference>
<feature type="binding site" evidence="8">
    <location>
        <position position="277"/>
    </location>
    <ligand>
        <name>allantoate</name>
        <dbReference type="ChEBI" id="CHEBI:17536"/>
    </ligand>
</feature>
<feature type="binding site" evidence="7">
    <location>
        <position position="384"/>
    </location>
    <ligand>
        <name>Zn(2+)</name>
        <dbReference type="ChEBI" id="CHEBI:29105"/>
        <label>2</label>
    </ligand>
</feature>
<feature type="binding site" evidence="7">
    <location>
        <position position="129"/>
    </location>
    <ligand>
        <name>Zn(2+)</name>
        <dbReference type="ChEBI" id="CHEBI:29105"/>
        <label>2</label>
    </ligand>
</feature>